<keyword evidence="4" id="KW-1185">Reference proteome</keyword>
<protein>
    <recommendedName>
        <fullName evidence="5">SDR family NAD(P)-dependent oxidoreductase</fullName>
    </recommendedName>
</protein>
<evidence type="ECO:0000256" key="2">
    <source>
        <dbReference type="ARBA" id="ARBA00023002"/>
    </source>
</evidence>
<evidence type="ECO:0000256" key="1">
    <source>
        <dbReference type="ARBA" id="ARBA00006484"/>
    </source>
</evidence>
<dbReference type="SUPFAM" id="SSF51735">
    <property type="entry name" value="NAD(P)-binding Rossmann-fold domains"/>
    <property type="match status" value="1"/>
</dbReference>
<organism evidence="3 4">
    <name type="scientific">Novosphingobium endophyticum</name>
    <dbReference type="NCBI Taxonomy" id="1955250"/>
    <lineage>
        <taxon>Bacteria</taxon>
        <taxon>Pseudomonadati</taxon>
        <taxon>Pseudomonadota</taxon>
        <taxon>Alphaproteobacteria</taxon>
        <taxon>Sphingomonadales</taxon>
        <taxon>Sphingomonadaceae</taxon>
        <taxon>Novosphingobium</taxon>
    </lineage>
</organism>
<evidence type="ECO:0000313" key="4">
    <source>
        <dbReference type="Proteomes" id="UP000608154"/>
    </source>
</evidence>
<evidence type="ECO:0008006" key="5">
    <source>
        <dbReference type="Google" id="ProtNLM"/>
    </source>
</evidence>
<dbReference type="GO" id="GO:0016491">
    <property type="term" value="F:oxidoreductase activity"/>
    <property type="evidence" value="ECO:0007669"/>
    <property type="project" value="UniProtKB-KW"/>
</dbReference>
<dbReference type="InterPro" id="IPR036291">
    <property type="entry name" value="NAD(P)-bd_dom_sf"/>
</dbReference>
<dbReference type="Pfam" id="PF00106">
    <property type="entry name" value="adh_short"/>
    <property type="match status" value="1"/>
</dbReference>
<dbReference type="Gene3D" id="3.40.50.720">
    <property type="entry name" value="NAD(P)-binding Rossmann-like Domain"/>
    <property type="match status" value="1"/>
</dbReference>
<reference evidence="3" key="1">
    <citation type="journal article" date="2014" name="Int. J. Syst. Evol. Microbiol.">
        <title>Complete genome sequence of Corynebacterium casei LMG S-19264T (=DSM 44701T), isolated from a smear-ripened cheese.</title>
        <authorList>
            <consortium name="US DOE Joint Genome Institute (JGI-PGF)"/>
            <person name="Walter F."/>
            <person name="Albersmeier A."/>
            <person name="Kalinowski J."/>
            <person name="Ruckert C."/>
        </authorList>
    </citation>
    <scope>NUCLEOTIDE SEQUENCE</scope>
    <source>
        <strain evidence="3">CGMCC 1.15095</strain>
    </source>
</reference>
<proteinExistence type="inferred from homology"/>
<keyword evidence="2" id="KW-0560">Oxidoreductase</keyword>
<evidence type="ECO:0000313" key="3">
    <source>
        <dbReference type="EMBL" id="GGC16026.1"/>
    </source>
</evidence>
<dbReference type="AlphaFoldDB" id="A0A916TX72"/>
<dbReference type="PANTHER" id="PTHR43669">
    <property type="entry name" value="5-KETO-D-GLUCONATE 5-REDUCTASE"/>
    <property type="match status" value="1"/>
</dbReference>
<dbReference type="InterPro" id="IPR002347">
    <property type="entry name" value="SDR_fam"/>
</dbReference>
<accession>A0A916TX72</accession>
<dbReference type="EMBL" id="BMHK01000058">
    <property type="protein sequence ID" value="GGC16026.1"/>
    <property type="molecule type" value="Genomic_DNA"/>
</dbReference>
<sequence>MAVVAVDFSADAAQTTATAARSAGGQAITDVIDLGTSEGSDAAVAAAVDGFGRIDVLVNNAGVYRPSGVPPDIDWELFERTCAVNLHGPLRRKSRRSLL</sequence>
<reference evidence="3" key="2">
    <citation type="submission" date="2020-09" db="EMBL/GenBank/DDBJ databases">
        <authorList>
            <person name="Sun Q."/>
            <person name="Zhou Y."/>
        </authorList>
    </citation>
    <scope>NUCLEOTIDE SEQUENCE</scope>
    <source>
        <strain evidence="3">CGMCC 1.15095</strain>
    </source>
</reference>
<comment type="similarity">
    <text evidence="1">Belongs to the short-chain dehydrogenases/reductases (SDR) family.</text>
</comment>
<dbReference type="PANTHER" id="PTHR43669:SF3">
    <property type="entry name" value="ALCOHOL DEHYDROGENASE, PUTATIVE (AFU_ORTHOLOGUE AFUA_3G03445)-RELATED"/>
    <property type="match status" value="1"/>
</dbReference>
<gene>
    <name evidence="3" type="ORF">GCM10011494_38690</name>
</gene>
<dbReference type="Proteomes" id="UP000608154">
    <property type="component" value="Unassembled WGS sequence"/>
</dbReference>
<comment type="caution">
    <text evidence="3">The sequence shown here is derived from an EMBL/GenBank/DDBJ whole genome shotgun (WGS) entry which is preliminary data.</text>
</comment>
<name>A0A916TX72_9SPHN</name>